<dbReference type="Gene3D" id="2.60.40.1180">
    <property type="entry name" value="Golgi alpha-mannosidase II"/>
    <property type="match status" value="1"/>
</dbReference>
<dbReference type="InterPro" id="IPR011840">
    <property type="entry name" value="PulA_typeI"/>
</dbReference>
<reference evidence="11 12" key="1">
    <citation type="submission" date="2019-09" db="EMBL/GenBank/DDBJ databases">
        <title>Bacillus ochoae sp. nov., Paenibacillus whitsoniae sp. nov., Paenibacillus spiritus sp. nov. Isolated from the Mars Exploration Rover during spacecraft assembly.</title>
        <authorList>
            <person name="Seuylemezian A."/>
            <person name="Vaishampayan P."/>
        </authorList>
    </citation>
    <scope>NUCLEOTIDE SEQUENCE [LARGE SCALE GENOMIC DNA]</scope>
    <source>
        <strain evidence="11 12">MER_111</strain>
    </source>
</reference>
<dbReference type="Pfam" id="PF03714">
    <property type="entry name" value="PUD"/>
    <property type="match status" value="1"/>
</dbReference>
<dbReference type="SUPFAM" id="SSF51445">
    <property type="entry name" value="(Trans)glycosidases"/>
    <property type="match status" value="1"/>
</dbReference>
<name>A0A5J5GC34_9BACL</name>
<accession>A0A5J5GC34</accession>
<keyword evidence="3 11" id="KW-0378">Hydrolase</keyword>
<evidence type="ECO:0000259" key="10">
    <source>
        <dbReference type="SMART" id="SM00642"/>
    </source>
</evidence>
<dbReference type="InterPro" id="IPR049117">
    <property type="entry name" value="pulA_all-beta"/>
</dbReference>
<dbReference type="InterPro" id="IPR004193">
    <property type="entry name" value="Glyco_hydro_13_N"/>
</dbReference>
<dbReference type="RefSeq" id="WP_150457666.1">
    <property type="nucleotide sequence ID" value="NZ_VYKK01000008.1"/>
</dbReference>
<comment type="caution">
    <text evidence="11">The sequence shown here is derived from an EMBL/GenBank/DDBJ whole genome shotgun (WGS) entry which is preliminary data.</text>
</comment>
<proteinExistence type="inferred from homology"/>
<keyword evidence="2" id="KW-0732">Signal</keyword>
<dbReference type="Pfam" id="PF02922">
    <property type="entry name" value="CBM_48"/>
    <property type="match status" value="1"/>
</dbReference>
<dbReference type="Pfam" id="PF00128">
    <property type="entry name" value="Alpha-amylase"/>
    <property type="match status" value="1"/>
</dbReference>
<sequence length="784" mass="87434">MISAVNAEWVIEEYRGKDLGLTYTKEESLFKVWAPAASAVSLVLYESGGVPGESAEETGDAKLTLMSRQGSGLWEVRVAGDLAGLFYMFRAVYEDGTVKECPDPYAFAVSANGLRSAIVDLRETDPEGWETDESPRLAHPVDAVLYELHVRDFSIHESLGAAHRGQYLAFTEGELRDEAGNRLGVDHLAELGITHVHLMPVFDYQTVDELDQGGPRYNWGYDPQHYNAPEGSYSTDPADPRARIREFKKMVQALHARGIGVVMDVVYNHTYAVDTGPFEGLAPGYFYRRDPAGRLTNGSGVGNELATERPMVRKYIKDSLRYWLTEYHIDGFRFDLMGVIDTVTMREIAEELRIEFRPDLLFYGEPWTGGDSPLMNKTLKGAQKGKGYAVFNDNYRSAIKGDNDGWGRGYATGEWGREGAVAAGIKGAIHDFADSPRETVNYVSAHDNLNLWDKILTVQGLRGHCRFPDLADGRLVGGGDAEEAIAKADPYAVLEEGELLQDETVRRSLLASALVLTSQGIPFLQAGDELLRSKFGDHNSYRSSDSINAIRWGNKARFRQVFDYYRGLIALRKQHPAFRLRGRQEVERALHFTRCDGGVVSYLLKDHAGGDSWRNIAVLFNANPWPVTAWLPPSEEGWQVVADHTGAGTETLRKVEGPEITVEGLSLMILYDLCEEPRPRSRTIEIHYEREDGDYRGWNLWVWGTGIQDGQCDFTRLKDGRAVALLEVQPETASVGYLLRLNDWEAKDGSADCYIDCSGEEDWIRVRIRGAGGMQPDSSLGLTS</sequence>
<dbReference type="EC" id="3.2.1.41" evidence="7"/>
<dbReference type="InterPro" id="IPR013784">
    <property type="entry name" value="Carb-bd-like_fold"/>
</dbReference>
<evidence type="ECO:0000256" key="1">
    <source>
        <dbReference type="ARBA" id="ARBA00008061"/>
    </source>
</evidence>
<dbReference type="EMBL" id="VYKK01000008">
    <property type="protein sequence ID" value="KAA9005518.1"/>
    <property type="molecule type" value="Genomic_DNA"/>
</dbReference>
<evidence type="ECO:0000256" key="9">
    <source>
        <dbReference type="ARBA" id="ARBA00031076"/>
    </source>
</evidence>
<evidence type="ECO:0000256" key="7">
    <source>
        <dbReference type="ARBA" id="ARBA00024062"/>
    </source>
</evidence>
<dbReference type="InterPro" id="IPR017853">
    <property type="entry name" value="GH"/>
</dbReference>
<dbReference type="InterPro" id="IPR006047">
    <property type="entry name" value="GH13_cat_dom"/>
</dbReference>
<evidence type="ECO:0000256" key="3">
    <source>
        <dbReference type="ARBA" id="ARBA00022801"/>
    </source>
</evidence>
<dbReference type="SUPFAM" id="SSF81296">
    <property type="entry name" value="E set domains"/>
    <property type="match status" value="1"/>
</dbReference>
<keyword evidence="4" id="KW-0106">Calcium</keyword>
<dbReference type="InterPro" id="IPR013783">
    <property type="entry name" value="Ig-like_fold"/>
</dbReference>
<dbReference type="Proteomes" id="UP000367750">
    <property type="component" value="Unassembled WGS sequence"/>
</dbReference>
<dbReference type="OrthoDB" id="9761875at2"/>
<dbReference type="GO" id="GO:0030246">
    <property type="term" value="F:carbohydrate binding"/>
    <property type="evidence" value="ECO:0007669"/>
    <property type="project" value="InterPro"/>
</dbReference>
<gene>
    <name evidence="11" type="primary">pulA</name>
    <name evidence="11" type="ORF">F4V43_07720</name>
</gene>
<dbReference type="CDD" id="cd10315">
    <property type="entry name" value="CBM41_pullulanase"/>
    <property type="match status" value="1"/>
</dbReference>
<dbReference type="InterPro" id="IPR013780">
    <property type="entry name" value="Glyco_hydro_b"/>
</dbReference>
<dbReference type="SUPFAM" id="SSF49452">
    <property type="entry name" value="Starch-binding domain-like"/>
    <property type="match status" value="1"/>
</dbReference>
<evidence type="ECO:0000313" key="12">
    <source>
        <dbReference type="Proteomes" id="UP000367750"/>
    </source>
</evidence>
<dbReference type="Pfam" id="PF21653">
    <property type="entry name" value="pulA_all-beta"/>
    <property type="match status" value="1"/>
</dbReference>
<dbReference type="AlphaFoldDB" id="A0A5J5GC34"/>
<keyword evidence="12" id="KW-1185">Reference proteome</keyword>
<evidence type="ECO:0000313" key="11">
    <source>
        <dbReference type="EMBL" id="KAA9005518.1"/>
    </source>
</evidence>
<dbReference type="Gene3D" id="3.20.20.80">
    <property type="entry name" value="Glycosidases"/>
    <property type="match status" value="1"/>
</dbReference>
<evidence type="ECO:0000256" key="2">
    <source>
        <dbReference type="ARBA" id="ARBA00022729"/>
    </source>
</evidence>
<keyword evidence="5 11" id="KW-0326">Glycosidase</keyword>
<dbReference type="Gene3D" id="2.60.40.1110">
    <property type="match status" value="1"/>
</dbReference>
<feature type="domain" description="Glycosyl hydrolase family 13 catalytic" evidence="10">
    <location>
        <begin position="168"/>
        <end position="572"/>
    </location>
</feature>
<evidence type="ECO:0000256" key="4">
    <source>
        <dbReference type="ARBA" id="ARBA00022837"/>
    </source>
</evidence>
<dbReference type="SMART" id="SM00642">
    <property type="entry name" value="Aamy"/>
    <property type="match status" value="1"/>
</dbReference>
<evidence type="ECO:0000256" key="6">
    <source>
        <dbReference type="ARBA" id="ARBA00023965"/>
    </source>
</evidence>
<dbReference type="InterPro" id="IPR014756">
    <property type="entry name" value="Ig_E-set"/>
</dbReference>
<organism evidence="11 12">
    <name type="scientific">Paenibacillus spiritus</name>
    <dbReference type="NCBI Taxonomy" id="2496557"/>
    <lineage>
        <taxon>Bacteria</taxon>
        <taxon>Bacillati</taxon>
        <taxon>Bacillota</taxon>
        <taxon>Bacilli</taxon>
        <taxon>Bacillales</taxon>
        <taxon>Paenibacillaceae</taxon>
        <taxon>Paenibacillus</taxon>
    </lineage>
</organism>
<dbReference type="InterPro" id="IPR005323">
    <property type="entry name" value="CBM41_pullulanase"/>
</dbReference>
<dbReference type="CDD" id="cd02860">
    <property type="entry name" value="E_set_Pullulanase"/>
    <property type="match status" value="1"/>
</dbReference>
<dbReference type="GO" id="GO:0051060">
    <property type="term" value="F:pullulanase activity"/>
    <property type="evidence" value="ECO:0007669"/>
    <property type="project" value="UniProtKB-EC"/>
</dbReference>
<comment type="catalytic activity">
    <reaction evidence="6">
        <text>Hydrolysis of (1-&gt;6)-alpha-D-glucosidic linkages in pullulan, amylopectin and glycogen, and in the alpha- and beta-limit dextrins of amylopectin and glycogen.</text>
        <dbReference type="EC" id="3.2.1.41"/>
    </reaction>
</comment>
<dbReference type="Gene3D" id="2.60.40.10">
    <property type="entry name" value="Immunoglobulins"/>
    <property type="match status" value="1"/>
</dbReference>
<evidence type="ECO:0000256" key="5">
    <source>
        <dbReference type="ARBA" id="ARBA00023295"/>
    </source>
</evidence>
<dbReference type="PANTHER" id="PTHR43002">
    <property type="entry name" value="GLYCOGEN DEBRANCHING ENZYME"/>
    <property type="match status" value="1"/>
</dbReference>
<protein>
    <recommendedName>
        <fullName evidence="7">pullulanase</fullName>
        <ecNumber evidence="7">3.2.1.41</ecNumber>
    </recommendedName>
    <alternativeName>
        <fullName evidence="8">Alpha-dextrin endo-1,6-alpha-glucosidase</fullName>
    </alternativeName>
    <alternativeName>
        <fullName evidence="9">Pullulan 6-glucanohydrolase</fullName>
    </alternativeName>
</protein>
<dbReference type="CDD" id="cd11341">
    <property type="entry name" value="AmyAc_Pullulanase_LD-like"/>
    <property type="match status" value="1"/>
</dbReference>
<comment type="similarity">
    <text evidence="1">Belongs to the glycosyl hydrolase 13 family.</text>
</comment>
<dbReference type="GO" id="GO:0005975">
    <property type="term" value="P:carbohydrate metabolic process"/>
    <property type="evidence" value="ECO:0007669"/>
    <property type="project" value="InterPro"/>
</dbReference>
<evidence type="ECO:0000256" key="8">
    <source>
        <dbReference type="ARBA" id="ARBA00029618"/>
    </source>
</evidence>
<dbReference type="NCBIfam" id="TIGR02104">
    <property type="entry name" value="pulA_typeI"/>
    <property type="match status" value="1"/>
</dbReference>